<dbReference type="EC" id="2.7.7.6" evidence="1"/>
<proteinExistence type="predicted"/>
<keyword evidence="7" id="KW-1185">Reference proteome</keyword>
<keyword evidence="5" id="KW-0804">Transcription</keyword>
<evidence type="ECO:0000256" key="3">
    <source>
        <dbReference type="ARBA" id="ARBA00022679"/>
    </source>
</evidence>
<dbReference type="PANTHER" id="PTHR19376:SF51">
    <property type="entry name" value="DNA-DIRECTED RNA POLYMERASE V SUBUNIT 1"/>
    <property type="match status" value="1"/>
</dbReference>
<dbReference type="GO" id="GO:0006351">
    <property type="term" value="P:DNA-templated transcription"/>
    <property type="evidence" value="ECO:0007669"/>
    <property type="project" value="InterPro"/>
</dbReference>
<dbReference type="Proteomes" id="UP001177140">
    <property type="component" value="Unassembled WGS sequence"/>
</dbReference>
<reference evidence="6" key="1">
    <citation type="submission" date="2022-03" db="EMBL/GenBank/DDBJ databases">
        <title>A functionally conserved STORR gene fusion in Papaver species that diverged 16.8 million years ago.</title>
        <authorList>
            <person name="Catania T."/>
        </authorList>
    </citation>
    <scope>NUCLEOTIDE SEQUENCE</scope>
    <source>
        <strain evidence="6">S-191538</strain>
    </source>
</reference>
<gene>
    <name evidence="6" type="ORF">MKW94_009983</name>
</gene>
<accession>A0AA41VQ98</accession>
<evidence type="ECO:0000256" key="1">
    <source>
        <dbReference type="ARBA" id="ARBA00012418"/>
    </source>
</evidence>
<dbReference type="AlphaFoldDB" id="A0AA41VQ98"/>
<dbReference type="Gene3D" id="4.10.860.120">
    <property type="entry name" value="RNA polymerase II, clamp domain"/>
    <property type="match status" value="1"/>
</dbReference>
<dbReference type="InterPro" id="IPR045867">
    <property type="entry name" value="DNA-dir_RpoC_beta_prime"/>
</dbReference>
<dbReference type="SUPFAM" id="SSF64484">
    <property type="entry name" value="beta and beta-prime subunits of DNA dependent RNA-polymerase"/>
    <property type="match status" value="1"/>
</dbReference>
<feature type="non-terminal residue" evidence="6">
    <location>
        <position position="1"/>
    </location>
</feature>
<dbReference type="InterPro" id="IPR044893">
    <property type="entry name" value="RNA_pol_Rpb1_clamp_domain"/>
</dbReference>
<evidence type="ECO:0000256" key="4">
    <source>
        <dbReference type="ARBA" id="ARBA00022695"/>
    </source>
</evidence>
<dbReference type="GO" id="GO:0003899">
    <property type="term" value="F:DNA-directed RNA polymerase activity"/>
    <property type="evidence" value="ECO:0007669"/>
    <property type="project" value="UniProtKB-EC"/>
</dbReference>
<evidence type="ECO:0000256" key="2">
    <source>
        <dbReference type="ARBA" id="ARBA00022478"/>
    </source>
</evidence>
<evidence type="ECO:0000313" key="7">
    <source>
        <dbReference type="Proteomes" id="UP001177140"/>
    </source>
</evidence>
<protein>
    <recommendedName>
        <fullName evidence="1">DNA-directed RNA polymerase</fullName>
        <ecNumber evidence="1">2.7.7.6</ecNumber>
    </recommendedName>
</protein>
<evidence type="ECO:0000256" key="5">
    <source>
        <dbReference type="ARBA" id="ARBA00023163"/>
    </source>
</evidence>
<keyword evidence="4" id="KW-0548">Nucleotidyltransferase</keyword>
<name>A0AA41VQ98_PAPNU</name>
<keyword evidence="3" id="KW-0808">Transferase</keyword>
<evidence type="ECO:0000313" key="6">
    <source>
        <dbReference type="EMBL" id="MCL7045486.1"/>
    </source>
</evidence>
<dbReference type="GO" id="GO:0000428">
    <property type="term" value="C:DNA-directed RNA polymerase complex"/>
    <property type="evidence" value="ECO:0007669"/>
    <property type="project" value="UniProtKB-KW"/>
</dbReference>
<comment type="caution">
    <text evidence="6">The sequence shown here is derived from an EMBL/GenBank/DDBJ whole genome shotgun (WGS) entry which is preliminary data.</text>
</comment>
<sequence length="81" mass="8710">CTSSISDCPISHPSQLTNPFLGLPLETGKCESCGTAEPGGCDGHFGYIQLPIPVYHPSHLGELKRLLSVICLKCLRMKKGK</sequence>
<dbReference type="EMBL" id="JAJJMA010270285">
    <property type="protein sequence ID" value="MCL7045486.1"/>
    <property type="molecule type" value="Genomic_DNA"/>
</dbReference>
<keyword evidence="2" id="KW-0240">DNA-directed RNA polymerase</keyword>
<organism evidence="6 7">
    <name type="scientific">Papaver nudicaule</name>
    <name type="common">Iceland poppy</name>
    <dbReference type="NCBI Taxonomy" id="74823"/>
    <lineage>
        <taxon>Eukaryota</taxon>
        <taxon>Viridiplantae</taxon>
        <taxon>Streptophyta</taxon>
        <taxon>Embryophyta</taxon>
        <taxon>Tracheophyta</taxon>
        <taxon>Spermatophyta</taxon>
        <taxon>Magnoliopsida</taxon>
        <taxon>Ranunculales</taxon>
        <taxon>Papaveraceae</taxon>
        <taxon>Papaveroideae</taxon>
        <taxon>Papaver</taxon>
    </lineage>
</organism>
<dbReference type="PANTHER" id="PTHR19376">
    <property type="entry name" value="DNA-DIRECTED RNA POLYMERASE"/>
    <property type="match status" value="1"/>
</dbReference>
<feature type="non-terminal residue" evidence="6">
    <location>
        <position position="81"/>
    </location>
</feature>